<evidence type="ECO:0000256" key="8">
    <source>
        <dbReference type="ARBA" id="ARBA00022989"/>
    </source>
</evidence>
<dbReference type="GO" id="GO:0004497">
    <property type="term" value="F:monooxygenase activity"/>
    <property type="evidence" value="ECO:0007669"/>
    <property type="project" value="UniProtKB-KW"/>
</dbReference>
<feature type="binding site" description="axial binding residue" evidence="13">
    <location>
        <position position="453"/>
    </location>
    <ligand>
        <name>heme</name>
        <dbReference type="ChEBI" id="CHEBI:30413"/>
    </ligand>
    <ligandPart>
        <name>Fe</name>
        <dbReference type="ChEBI" id="CHEBI:18248"/>
    </ligandPart>
</feature>
<dbReference type="SUPFAM" id="SSF48264">
    <property type="entry name" value="Cytochrome P450"/>
    <property type="match status" value="2"/>
</dbReference>
<dbReference type="InterPro" id="IPR036396">
    <property type="entry name" value="Cyt_P450_sf"/>
</dbReference>
<dbReference type="Pfam" id="PF00067">
    <property type="entry name" value="p450"/>
    <property type="match status" value="2"/>
</dbReference>
<dbReference type="InterPro" id="IPR001128">
    <property type="entry name" value="Cyt_P450"/>
</dbReference>
<dbReference type="PANTHER" id="PTHR47955:SF14">
    <property type="entry name" value="OS01G0543600 PROTEIN"/>
    <property type="match status" value="1"/>
</dbReference>
<organism evidence="15 16">
    <name type="scientific">Paspalum notatum var. saurae</name>
    <dbReference type="NCBI Taxonomy" id="547442"/>
    <lineage>
        <taxon>Eukaryota</taxon>
        <taxon>Viridiplantae</taxon>
        <taxon>Streptophyta</taxon>
        <taxon>Embryophyta</taxon>
        <taxon>Tracheophyta</taxon>
        <taxon>Spermatophyta</taxon>
        <taxon>Magnoliopsida</taxon>
        <taxon>Liliopsida</taxon>
        <taxon>Poales</taxon>
        <taxon>Poaceae</taxon>
        <taxon>PACMAD clade</taxon>
        <taxon>Panicoideae</taxon>
        <taxon>Andropogonodae</taxon>
        <taxon>Paspaleae</taxon>
        <taxon>Paspalinae</taxon>
        <taxon>Paspalum</taxon>
    </lineage>
</organism>
<dbReference type="InterPro" id="IPR002401">
    <property type="entry name" value="Cyt_P450_E_grp-I"/>
</dbReference>
<evidence type="ECO:0000313" key="15">
    <source>
        <dbReference type="EMBL" id="WVZ49804.1"/>
    </source>
</evidence>
<dbReference type="PRINTS" id="PR00463">
    <property type="entry name" value="EP450I"/>
</dbReference>
<evidence type="ECO:0000256" key="12">
    <source>
        <dbReference type="ARBA" id="ARBA00023136"/>
    </source>
</evidence>
<keyword evidence="9" id="KW-0560">Oxidoreductase</keyword>
<evidence type="ECO:0000256" key="1">
    <source>
        <dbReference type="ARBA" id="ARBA00001971"/>
    </source>
</evidence>
<evidence type="ECO:0000256" key="6">
    <source>
        <dbReference type="ARBA" id="ARBA00022692"/>
    </source>
</evidence>
<sequence>MEIAPQAWLLWLLPLFLLLAHVYTRARKKKQQQQPPNKLVPPSPPALPVIGHLHLVGSLPHVSLRCLARKHNHDLMLLRLGAMPVLVVSSPRAAEAVLRTHDQVFASRPPSLVAEVLLHGSSDVGFAPFGDYWRRVRKLITTHLLGVKKVQSFRLAREEEVSRVLTQIGKAAAMGEVVDMGELLSSFTNDIVCRAVAGRLFGSQGHNTMFRKLTQDTSRLLGGFNVEEFFPVLARLGALSKAVRTKTERVKRRWDELLDKLIQDHESHNRSSGNNDYDDFTYALLSAQHEYGLTRDHVKSILIDVFFGAIDTSAQLLEFAIAELMRKPHLMDKLQAEVRSSTSLDAKQILTEASINNMTYLRAVIKESLRLHPVAPLLAPHFSMTNCTIDGYMIPSGIQVLVNAWAIGRDSRFWEDPEEFVPERFLDGGGAAGVNFNGNDFQFLPFGSGRRMCPGLNFGIATIEVMLANLMHHFHWDLPPGMKIDMTEVFGLAVRRREKLLLLPKLSPQAWLLWLLPLFLLLAHVYTRARKKKQQQQPPNKLVPPSPPALPVIGHLHLVGSLPHVSLRCLARKHNHDLMLLRLGVMPVLVVSSPRAAEAVLRTHDHVFASRPPSLVAEVLLHGSSDVGSAPFGDYWRRVRKLITTHLVGVKKVQSFRLAREEEVSRVLTQIGKAAAMGEVVDMGELLSSFTNDMVCRAVAGRLFGSQGHNTMFRKLTQDTSRLLGGFNVVEEFFPVLARLGALSKAVRTKTERVKRRWDELLDKLIQDHESHNRSSGNNDYDDFTYALLSAQHEYGLTRDHVKSILIDVFFGEIDTSAQVLEFTIAELMRKPHLMDKLQAELRSSTSLDGKQILTEASINNMTYLRAVIKESLRLHPVAPLLAPHFSMTNCTIDGYMIPSGIQVLVNAWAIGRDSRFWEDPEEFVPERFLEGGGAAGVNFNGNDFQFLPFGSGRRMCPGLNFGIATIEVMLANLMHHFHWDLPPGMKIDMTEVFGLAVRRREKLLLLPKLCT</sequence>
<comment type="subcellular location">
    <subcellularLocation>
        <location evidence="2">Membrane</location>
    </subcellularLocation>
</comment>
<keyword evidence="10 13" id="KW-0408">Iron</keyword>
<dbReference type="CDD" id="cd11072">
    <property type="entry name" value="CYP71-like"/>
    <property type="match status" value="2"/>
</dbReference>
<evidence type="ECO:0000256" key="4">
    <source>
        <dbReference type="ARBA" id="ARBA00010617"/>
    </source>
</evidence>
<dbReference type="Proteomes" id="UP001341281">
    <property type="component" value="Chromosome 01"/>
</dbReference>
<keyword evidence="5 13" id="KW-0349">Heme</keyword>
<evidence type="ECO:0000256" key="10">
    <source>
        <dbReference type="ARBA" id="ARBA00023004"/>
    </source>
</evidence>
<dbReference type="EMBL" id="CP144745">
    <property type="protein sequence ID" value="WVZ49804.1"/>
    <property type="molecule type" value="Genomic_DNA"/>
</dbReference>
<keyword evidence="6" id="KW-0812">Transmembrane</keyword>
<dbReference type="GO" id="GO:0005506">
    <property type="term" value="F:iron ion binding"/>
    <property type="evidence" value="ECO:0007669"/>
    <property type="project" value="InterPro"/>
</dbReference>
<proteinExistence type="inferred from homology"/>
<dbReference type="AlphaFoldDB" id="A0AAQ3PNR9"/>
<gene>
    <name evidence="15" type="ORF">U9M48_001130</name>
</gene>
<dbReference type="GO" id="GO:0016705">
    <property type="term" value="F:oxidoreductase activity, acting on paired donors, with incorporation or reduction of molecular oxygen"/>
    <property type="evidence" value="ECO:0007669"/>
    <property type="project" value="InterPro"/>
</dbReference>
<keyword evidence="14" id="KW-0732">Signal</keyword>
<evidence type="ECO:0000256" key="13">
    <source>
        <dbReference type="PIRSR" id="PIRSR602401-1"/>
    </source>
</evidence>
<evidence type="ECO:0000256" key="7">
    <source>
        <dbReference type="ARBA" id="ARBA00022723"/>
    </source>
</evidence>
<evidence type="ECO:0000256" key="3">
    <source>
        <dbReference type="ARBA" id="ARBA00005179"/>
    </source>
</evidence>
<evidence type="ECO:0000313" key="16">
    <source>
        <dbReference type="Proteomes" id="UP001341281"/>
    </source>
</evidence>
<keyword evidence="16" id="KW-1185">Reference proteome</keyword>
<dbReference type="PRINTS" id="PR00385">
    <property type="entry name" value="P450"/>
</dbReference>
<reference evidence="15 16" key="1">
    <citation type="submission" date="2024-02" db="EMBL/GenBank/DDBJ databases">
        <title>High-quality chromosome-scale genome assembly of Pensacola bahiagrass (Paspalum notatum Flugge var. saurae).</title>
        <authorList>
            <person name="Vega J.M."/>
            <person name="Podio M."/>
            <person name="Orjuela J."/>
            <person name="Siena L.A."/>
            <person name="Pessino S.C."/>
            <person name="Combes M.C."/>
            <person name="Mariac C."/>
            <person name="Albertini E."/>
            <person name="Pupilli F."/>
            <person name="Ortiz J.P.A."/>
            <person name="Leblanc O."/>
        </authorList>
    </citation>
    <scope>NUCLEOTIDE SEQUENCE [LARGE SCALE GENOMIC DNA]</scope>
    <source>
        <strain evidence="15">R1</strain>
        <tissue evidence="15">Leaf</tissue>
    </source>
</reference>
<evidence type="ECO:0000256" key="9">
    <source>
        <dbReference type="ARBA" id="ARBA00023002"/>
    </source>
</evidence>
<dbReference type="InterPro" id="IPR017972">
    <property type="entry name" value="Cyt_P450_CS"/>
</dbReference>
<feature type="signal peptide" evidence="14">
    <location>
        <begin position="1"/>
        <end position="26"/>
    </location>
</feature>
<evidence type="ECO:0000256" key="11">
    <source>
        <dbReference type="ARBA" id="ARBA00023033"/>
    </source>
</evidence>
<evidence type="ECO:0000256" key="5">
    <source>
        <dbReference type="ARBA" id="ARBA00022617"/>
    </source>
</evidence>
<comment type="cofactor">
    <cofactor evidence="1 13">
        <name>heme</name>
        <dbReference type="ChEBI" id="CHEBI:30413"/>
    </cofactor>
</comment>
<keyword evidence="8" id="KW-1133">Transmembrane helix</keyword>
<evidence type="ECO:0000256" key="14">
    <source>
        <dbReference type="SAM" id="SignalP"/>
    </source>
</evidence>
<dbReference type="PANTHER" id="PTHR47955">
    <property type="entry name" value="CYTOCHROME P450 FAMILY 71 PROTEIN"/>
    <property type="match status" value="1"/>
</dbReference>
<comment type="pathway">
    <text evidence="3">Secondary metabolite biosynthesis.</text>
</comment>
<comment type="similarity">
    <text evidence="4">Belongs to the cytochrome P450 family.</text>
</comment>
<dbReference type="GO" id="GO:0020037">
    <property type="term" value="F:heme binding"/>
    <property type="evidence" value="ECO:0007669"/>
    <property type="project" value="InterPro"/>
</dbReference>
<evidence type="ECO:0000256" key="2">
    <source>
        <dbReference type="ARBA" id="ARBA00004370"/>
    </source>
</evidence>
<dbReference type="PROSITE" id="PS00086">
    <property type="entry name" value="CYTOCHROME_P450"/>
    <property type="match status" value="2"/>
</dbReference>
<protein>
    <submittedName>
        <fullName evidence="15">Uncharacterized protein</fullName>
    </submittedName>
</protein>
<dbReference type="GO" id="GO:0016020">
    <property type="term" value="C:membrane"/>
    <property type="evidence" value="ECO:0007669"/>
    <property type="project" value="UniProtKB-SubCell"/>
</dbReference>
<feature type="chain" id="PRO_5042932043" evidence="14">
    <location>
        <begin position="27"/>
        <end position="1012"/>
    </location>
</feature>
<keyword evidence="7 13" id="KW-0479">Metal-binding</keyword>
<dbReference type="FunFam" id="1.10.630.10:FF:000055">
    <property type="entry name" value="Cytochrome P450 71A26"/>
    <property type="match status" value="2"/>
</dbReference>
<accession>A0AAQ3PNR9</accession>
<keyword evidence="11" id="KW-0503">Monooxygenase</keyword>
<dbReference type="Gene3D" id="1.10.630.10">
    <property type="entry name" value="Cytochrome P450"/>
    <property type="match status" value="2"/>
</dbReference>
<keyword evidence="12" id="KW-0472">Membrane</keyword>
<name>A0AAQ3PNR9_PASNO</name>